<protein>
    <submittedName>
        <fullName evidence="2">Zinc-type alcohol dehydrogenase-like protein</fullName>
    </submittedName>
</protein>
<sequence length="315" mass="33719">MKAVAFDRYGSAEELQYRELEKPIAKSNELLVRVRASSVNPVDWKIRKGHLQLLTGYNFPRIVGSDISGVVVEVGREVTKFQPGDEVYTFLNPINGGACAEYAAAPESDAAIKPKNITHAEAAAVPITGLTALQSLRDLGQIQAGNKVLINGASGGVGTFAVQIAKAMNAEVTGVCSAKNREFVNSLGADFVLDYAEVDFTQQPGKYDIILDAVGTRTFAECEKVLQPEGVYISTLPSFDNLAPILTSWFVSGKKAKLIVANANTSDLGVLRELIESGKVEPIVDRTYSLQEVAAAHIYSETGRAVGKIAIGIDS</sequence>
<dbReference type="EMBL" id="SRRZ01000007">
    <property type="protein sequence ID" value="NQE32903.1"/>
    <property type="molecule type" value="Genomic_DNA"/>
</dbReference>
<dbReference type="Proteomes" id="UP000702425">
    <property type="component" value="Unassembled WGS sequence"/>
</dbReference>
<dbReference type="InterPro" id="IPR013154">
    <property type="entry name" value="ADH-like_N"/>
</dbReference>
<dbReference type="Pfam" id="PF08240">
    <property type="entry name" value="ADH_N"/>
    <property type="match status" value="1"/>
</dbReference>
<proteinExistence type="predicted"/>
<evidence type="ECO:0000259" key="1">
    <source>
        <dbReference type="SMART" id="SM00829"/>
    </source>
</evidence>
<feature type="domain" description="Enoyl reductase (ER)" evidence="1">
    <location>
        <begin position="10"/>
        <end position="311"/>
    </location>
</feature>
<dbReference type="InterPro" id="IPR052733">
    <property type="entry name" value="Chloroplast_QOR"/>
</dbReference>
<reference evidence="2 3" key="1">
    <citation type="journal article" date="2020" name="Sci. Rep.">
        <title>A novel cyanobacterial geosmin producer, revising GeoA distribution and dispersion patterns in Bacteria.</title>
        <authorList>
            <person name="Churro C."/>
            <person name="Semedo-Aguiar A.P."/>
            <person name="Silva A.D."/>
            <person name="Pereira-Leal J.B."/>
            <person name="Leite R.B."/>
        </authorList>
    </citation>
    <scope>NUCLEOTIDE SEQUENCE [LARGE SCALE GENOMIC DNA]</scope>
    <source>
        <strain evidence="2 3">IPMA8</strain>
    </source>
</reference>
<organism evidence="2 3">
    <name type="scientific">Microcoleus asticus IPMA8</name>
    <dbReference type="NCBI Taxonomy" id="2563858"/>
    <lineage>
        <taxon>Bacteria</taxon>
        <taxon>Bacillati</taxon>
        <taxon>Cyanobacteriota</taxon>
        <taxon>Cyanophyceae</taxon>
        <taxon>Oscillatoriophycideae</taxon>
        <taxon>Oscillatoriales</taxon>
        <taxon>Microcoleaceae</taxon>
        <taxon>Microcoleus</taxon>
        <taxon>Microcoleus asticus</taxon>
    </lineage>
</organism>
<dbReference type="Pfam" id="PF13602">
    <property type="entry name" value="ADH_zinc_N_2"/>
    <property type="match status" value="1"/>
</dbReference>
<dbReference type="InterPro" id="IPR036291">
    <property type="entry name" value="NAD(P)-bd_dom_sf"/>
</dbReference>
<dbReference type="InterPro" id="IPR011032">
    <property type="entry name" value="GroES-like_sf"/>
</dbReference>
<dbReference type="PANTHER" id="PTHR44013:SF1">
    <property type="entry name" value="ZINC-TYPE ALCOHOL DEHYDROGENASE-LIKE PROTEIN C16A3.02C"/>
    <property type="match status" value="1"/>
</dbReference>
<dbReference type="SUPFAM" id="SSF50129">
    <property type="entry name" value="GroES-like"/>
    <property type="match status" value="1"/>
</dbReference>
<accession>A0ABX2CS16</accession>
<evidence type="ECO:0000313" key="2">
    <source>
        <dbReference type="EMBL" id="NQE32903.1"/>
    </source>
</evidence>
<dbReference type="PANTHER" id="PTHR44013">
    <property type="entry name" value="ZINC-TYPE ALCOHOL DEHYDROGENASE-LIKE PROTEIN C16A3.02C"/>
    <property type="match status" value="1"/>
</dbReference>
<dbReference type="CDD" id="cd08267">
    <property type="entry name" value="MDR1"/>
    <property type="match status" value="1"/>
</dbReference>
<dbReference type="Gene3D" id="3.40.50.720">
    <property type="entry name" value="NAD(P)-binding Rossmann-like Domain"/>
    <property type="match status" value="1"/>
</dbReference>
<dbReference type="Gene3D" id="3.90.180.10">
    <property type="entry name" value="Medium-chain alcohol dehydrogenases, catalytic domain"/>
    <property type="match status" value="1"/>
</dbReference>
<comment type="caution">
    <text evidence="2">The sequence shown here is derived from an EMBL/GenBank/DDBJ whole genome shotgun (WGS) entry which is preliminary data.</text>
</comment>
<keyword evidence="3" id="KW-1185">Reference proteome</keyword>
<name>A0ABX2CS16_9CYAN</name>
<gene>
    <name evidence="2" type="ORF">E5S67_00620</name>
</gene>
<dbReference type="RefSeq" id="WP_172185401.1">
    <property type="nucleotide sequence ID" value="NZ_CAWPPK010000285.1"/>
</dbReference>
<dbReference type="SMART" id="SM00829">
    <property type="entry name" value="PKS_ER"/>
    <property type="match status" value="1"/>
</dbReference>
<dbReference type="SUPFAM" id="SSF51735">
    <property type="entry name" value="NAD(P)-binding Rossmann-fold domains"/>
    <property type="match status" value="1"/>
</dbReference>
<dbReference type="InterPro" id="IPR020843">
    <property type="entry name" value="ER"/>
</dbReference>
<evidence type="ECO:0000313" key="3">
    <source>
        <dbReference type="Proteomes" id="UP000702425"/>
    </source>
</evidence>